<keyword evidence="4 8" id="KW-0472">Membrane</keyword>
<gene>
    <name evidence="10" type="ORF">CO666_20170</name>
</gene>
<evidence type="ECO:0000313" key="11">
    <source>
        <dbReference type="Proteomes" id="UP000220768"/>
    </source>
</evidence>
<feature type="transmembrane region" description="Helical" evidence="8">
    <location>
        <begin position="276"/>
        <end position="294"/>
    </location>
</feature>
<evidence type="ECO:0000259" key="9">
    <source>
        <dbReference type="Pfam" id="PF01514"/>
    </source>
</evidence>
<evidence type="ECO:0000256" key="7">
    <source>
        <dbReference type="ARBA" id="ARBA00023288"/>
    </source>
</evidence>
<evidence type="ECO:0000256" key="6">
    <source>
        <dbReference type="ARBA" id="ARBA00023237"/>
    </source>
</evidence>
<dbReference type="Pfam" id="PF01514">
    <property type="entry name" value="YscJ_FliF"/>
    <property type="match status" value="1"/>
</dbReference>
<dbReference type="PANTHER" id="PTHR30046">
    <property type="entry name" value="FLAGELLAR M-RING PROTEIN"/>
    <property type="match status" value="1"/>
</dbReference>
<dbReference type="Gene3D" id="3.30.70.1530">
    <property type="entry name" value="Hypothetical protein rpa1041"/>
    <property type="match status" value="1"/>
</dbReference>
<evidence type="ECO:0000256" key="8">
    <source>
        <dbReference type="RuleBase" id="RU364102"/>
    </source>
</evidence>
<dbReference type="InterPro" id="IPR043427">
    <property type="entry name" value="YscJ/FliF"/>
</dbReference>
<evidence type="ECO:0000256" key="4">
    <source>
        <dbReference type="ARBA" id="ARBA00023136"/>
    </source>
</evidence>
<organism evidence="10 11">
    <name type="scientific">Rhizobium chutanense</name>
    <dbReference type="NCBI Taxonomy" id="2035448"/>
    <lineage>
        <taxon>Bacteria</taxon>
        <taxon>Pseudomonadati</taxon>
        <taxon>Pseudomonadota</taxon>
        <taxon>Alphaproteobacteria</taxon>
        <taxon>Hyphomicrobiales</taxon>
        <taxon>Rhizobiaceae</taxon>
        <taxon>Rhizobium/Agrobacterium group</taxon>
        <taxon>Rhizobium</taxon>
    </lineage>
</organism>
<keyword evidence="8" id="KW-1133">Transmembrane helix</keyword>
<reference evidence="10 11" key="1">
    <citation type="submission" date="2017-09" db="EMBL/GenBank/DDBJ databases">
        <title>Comparative genomics of rhizobia isolated from Phaseolus vulgaris in China.</title>
        <authorList>
            <person name="Tong W."/>
        </authorList>
    </citation>
    <scope>NUCLEOTIDE SEQUENCE [LARGE SCALE GENOMIC DNA]</scope>
    <source>
        <strain evidence="10 11">C5</strain>
    </source>
</reference>
<sequence length="300" mass="30925">MSIMSTPAHSRSSISSPARKLLPKAGLLALCLFLAACSQDVLTGLDQRDALDAQVLLERAGISVTMKSEKGGTYAIAAGSADHARAIELLAGAGLPRQSFGNVAELFPGNGFLVTPYEQKARMSYAIEQQLAETLSGLDGIASARVHVVLPEENGRGLIKEKARAAAVLQYRPGANLAEIDMKSRSVLVNSIRDLSYEDVSVVVSPWSEVGAQPASAATAQPVPVATAQPVPVATAEPVPAATATPVPVATVTSAPAAAPLSMAQTALSAVKAPNLAVIGAIILAIGACLLLLLPQRKER</sequence>
<evidence type="ECO:0000256" key="5">
    <source>
        <dbReference type="ARBA" id="ARBA00023139"/>
    </source>
</evidence>
<evidence type="ECO:0000256" key="2">
    <source>
        <dbReference type="ARBA" id="ARBA00009509"/>
    </source>
</evidence>
<keyword evidence="3 8" id="KW-0732">Signal</keyword>
<evidence type="ECO:0000313" key="10">
    <source>
        <dbReference type="EMBL" id="PDT02574.1"/>
    </source>
</evidence>
<dbReference type="InterPro" id="IPR006182">
    <property type="entry name" value="FliF_N_dom"/>
</dbReference>
<dbReference type="Gene3D" id="3.30.300.30">
    <property type="match status" value="1"/>
</dbReference>
<dbReference type="AlphaFoldDB" id="A0A2A6J9Q1"/>
<keyword evidence="8" id="KW-0812">Transmembrane</keyword>
<keyword evidence="11" id="KW-1185">Reference proteome</keyword>
<proteinExistence type="inferred from homology"/>
<name>A0A2A6J9Q1_9HYPH</name>
<keyword evidence="5 8" id="KW-0564">Palmitate</keyword>
<protein>
    <recommendedName>
        <fullName evidence="8">Lipoprotein</fullName>
    </recommendedName>
</protein>
<dbReference type="GO" id="GO:0009306">
    <property type="term" value="P:protein secretion"/>
    <property type="evidence" value="ECO:0007669"/>
    <property type="project" value="InterPro"/>
</dbReference>
<comment type="similarity">
    <text evidence="2 8">Belongs to the YscJ lipoprotein family.</text>
</comment>
<comment type="subcellular location">
    <subcellularLocation>
        <location evidence="1">Cell outer membrane</location>
        <topology evidence="1">Lipid-anchor</topology>
    </subcellularLocation>
</comment>
<keyword evidence="7 8" id="KW-0449">Lipoprotein</keyword>
<dbReference type="Proteomes" id="UP000220768">
    <property type="component" value="Unassembled WGS sequence"/>
</dbReference>
<dbReference type="InterPro" id="IPR045851">
    <property type="entry name" value="AMP-bd_C_sf"/>
</dbReference>
<dbReference type="NCBIfam" id="TIGR02544">
    <property type="entry name" value="III_secr_YscJ"/>
    <property type="match status" value="1"/>
</dbReference>
<dbReference type="InterPro" id="IPR003282">
    <property type="entry name" value="T3SS_SctJ"/>
</dbReference>
<dbReference type="PRINTS" id="PR01338">
    <property type="entry name" value="TYPE3OMKPROT"/>
</dbReference>
<keyword evidence="6 8" id="KW-0998">Cell outer membrane</keyword>
<comment type="caution">
    <text evidence="10">The sequence shown here is derived from an EMBL/GenBank/DDBJ whole genome shotgun (WGS) entry which is preliminary data.</text>
</comment>
<accession>A0A2A6J9Q1</accession>
<evidence type="ECO:0000256" key="1">
    <source>
        <dbReference type="ARBA" id="ARBA00004459"/>
    </source>
</evidence>
<dbReference type="EMBL" id="NWSV01000013">
    <property type="protein sequence ID" value="PDT02574.1"/>
    <property type="molecule type" value="Genomic_DNA"/>
</dbReference>
<feature type="domain" description="Flagellar M-ring N-terminal" evidence="9">
    <location>
        <begin position="41"/>
        <end position="203"/>
    </location>
</feature>
<dbReference type="PANTHER" id="PTHR30046:SF2">
    <property type="entry name" value="YOP PROTEINS TRANSLOCATION LIPOPROTEIN J"/>
    <property type="match status" value="1"/>
</dbReference>
<dbReference type="GO" id="GO:0009279">
    <property type="term" value="C:cell outer membrane"/>
    <property type="evidence" value="ECO:0007669"/>
    <property type="project" value="UniProtKB-SubCell"/>
</dbReference>
<evidence type="ECO:0000256" key="3">
    <source>
        <dbReference type="ARBA" id="ARBA00022729"/>
    </source>
</evidence>